<dbReference type="eggNOG" id="ENOG5031X1B">
    <property type="taxonomic scope" value="Bacteria"/>
</dbReference>
<evidence type="ECO:0000313" key="6">
    <source>
        <dbReference type="Proteomes" id="UP000215374"/>
    </source>
</evidence>
<dbReference type="EMBL" id="LT906467">
    <property type="protein sequence ID" value="SNV78926.1"/>
    <property type="molecule type" value="Genomic_DNA"/>
</dbReference>
<keyword evidence="5" id="KW-1185">Reference proteome</keyword>
<dbReference type="Proteomes" id="UP000028780">
    <property type="component" value="Chromosome"/>
</dbReference>
<feature type="compositionally biased region" description="Basic and acidic residues" evidence="1">
    <location>
        <begin position="1"/>
        <end position="11"/>
    </location>
</feature>
<dbReference type="STRING" id="156978.CIMIT_09065"/>
<feature type="region of interest" description="Disordered" evidence="1">
    <location>
        <begin position="1"/>
        <end position="24"/>
    </location>
</feature>
<evidence type="ECO:0000256" key="2">
    <source>
        <dbReference type="SAM" id="Phobius"/>
    </source>
</evidence>
<dbReference type="EMBL" id="CP009211">
    <property type="protein sequence ID" value="AIJ34030.1"/>
    <property type="molecule type" value="Genomic_DNA"/>
</dbReference>
<keyword evidence="2" id="KW-1133">Transmembrane helix</keyword>
<proteinExistence type="predicted"/>
<evidence type="ECO:0000313" key="5">
    <source>
        <dbReference type="Proteomes" id="UP000028780"/>
    </source>
</evidence>
<protein>
    <submittedName>
        <fullName evidence="3">Membrane protein</fullName>
    </submittedName>
</protein>
<feature type="transmembrane region" description="Helical" evidence="2">
    <location>
        <begin position="29"/>
        <end position="46"/>
    </location>
</feature>
<evidence type="ECO:0000313" key="4">
    <source>
        <dbReference type="EMBL" id="SNV78926.1"/>
    </source>
</evidence>
<reference evidence="4 6" key="2">
    <citation type="submission" date="2017-06" db="EMBL/GenBank/DDBJ databases">
        <authorList>
            <consortium name="Pathogen Informatics"/>
        </authorList>
    </citation>
    <scope>NUCLEOTIDE SEQUENCE [LARGE SCALE GENOMIC DNA]</scope>
    <source>
        <strain evidence="4 6">NCTC13015</strain>
    </source>
</reference>
<keyword evidence="2" id="KW-0812">Transmembrane</keyword>
<dbReference type="RefSeq" id="WP_038591907.1">
    <property type="nucleotide sequence ID" value="NZ_CP009211.1"/>
</dbReference>
<name>A0A076NQS6_9CORY</name>
<organism evidence="3 5">
    <name type="scientific">Corynebacterium imitans</name>
    <dbReference type="NCBI Taxonomy" id="156978"/>
    <lineage>
        <taxon>Bacteria</taxon>
        <taxon>Bacillati</taxon>
        <taxon>Actinomycetota</taxon>
        <taxon>Actinomycetes</taxon>
        <taxon>Mycobacteriales</taxon>
        <taxon>Corynebacteriaceae</taxon>
        <taxon>Corynebacterium</taxon>
    </lineage>
</organism>
<gene>
    <name evidence="3" type="ORF">CIMIT_09065</name>
    <name evidence="4" type="ORF">SAMEA4535761_01875</name>
</gene>
<dbReference type="AlphaFoldDB" id="A0A076NQS6"/>
<sequence length="47" mass="5292">MANPEELRKQDQQLPKPQRKYPQSRVTQALYVMLALVVIAALVGSLV</sequence>
<reference evidence="3 5" key="1">
    <citation type="submission" date="2014-08" db="EMBL/GenBank/DDBJ databases">
        <title>Complete genome sequence of Corynebacterium imitans DSM 44264, isolated from a five-month-old boy with suspected pharyngeal diphtheria.</title>
        <authorList>
            <person name="Mollmann S."/>
            <person name="Albersmeier A."/>
            <person name="Ruckert C."/>
            <person name="Tauch A."/>
        </authorList>
    </citation>
    <scope>NUCLEOTIDE SEQUENCE [LARGE SCALE GENOMIC DNA]</scope>
    <source>
        <strain evidence="3 5">DSM 44264</strain>
    </source>
</reference>
<keyword evidence="2" id="KW-0472">Membrane</keyword>
<accession>A0A076NQS6</accession>
<evidence type="ECO:0000256" key="1">
    <source>
        <dbReference type="SAM" id="MobiDB-lite"/>
    </source>
</evidence>
<evidence type="ECO:0000313" key="3">
    <source>
        <dbReference type="EMBL" id="AIJ34030.1"/>
    </source>
</evidence>
<dbReference type="Proteomes" id="UP000215374">
    <property type="component" value="Chromosome 1"/>
</dbReference>
<dbReference type="HOGENOM" id="CLU_209630_0_0_11"/>
<dbReference type="KEGG" id="cii:CIMIT_09065"/>